<proteinExistence type="predicted"/>
<name>A0A432ZRI7_9GAMM</name>
<sequence length="160" mass="17718">MKLFIMRHGEAEPDSVDGYDNTRRLTALGEREVRESGAWFAEHFGAVDCAFVSPYLRAQQTADVVSEQWQLKQRQTVDTITPDADVDSVVSWLMAEAAVHGFEQLLLVSHMPLVSYLVSALDARVAPPIFPTAGVAVIDVDVNVNRGCFQRLVSTDALQR</sequence>
<dbReference type="GO" id="GO:0101006">
    <property type="term" value="F:protein histidine phosphatase activity"/>
    <property type="evidence" value="ECO:0007669"/>
    <property type="project" value="InterPro"/>
</dbReference>
<dbReference type="AlphaFoldDB" id="A0A432ZRI7"/>
<dbReference type="CDD" id="cd07067">
    <property type="entry name" value="HP_PGM_like"/>
    <property type="match status" value="1"/>
</dbReference>
<protein>
    <submittedName>
        <fullName evidence="1">Phosphohistidine phosphatase SixA</fullName>
    </submittedName>
</protein>
<dbReference type="Pfam" id="PF00300">
    <property type="entry name" value="His_Phos_1"/>
    <property type="match status" value="1"/>
</dbReference>
<dbReference type="RefSeq" id="WP_126841566.1">
    <property type="nucleotide sequence ID" value="NZ_PIQH01000004.1"/>
</dbReference>
<dbReference type="InterPro" id="IPR013078">
    <property type="entry name" value="His_Pase_superF_clade-1"/>
</dbReference>
<dbReference type="OrthoDB" id="92610at2"/>
<keyword evidence="2" id="KW-1185">Reference proteome</keyword>
<dbReference type="EMBL" id="PIQH01000004">
    <property type="protein sequence ID" value="RUO80509.1"/>
    <property type="molecule type" value="Genomic_DNA"/>
</dbReference>
<dbReference type="SMART" id="SM00855">
    <property type="entry name" value="PGAM"/>
    <property type="match status" value="1"/>
</dbReference>
<dbReference type="Gene3D" id="3.40.50.1240">
    <property type="entry name" value="Phosphoglycerate mutase-like"/>
    <property type="match status" value="1"/>
</dbReference>
<evidence type="ECO:0000313" key="2">
    <source>
        <dbReference type="Proteomes" id="UP000287996"/>
    </source>
</evidence>
<accession>A0A432ZRI7</accession>
<comment type="caution">
    <text evidence="1">The sequence shown here is derived from an EMBL/GenBank/DDBJ whole genome shotgun (WGS) entry which is preliminary data.</text>
</comment>
<dbReference type="Proteomes" id="UP000287996">
    <property type="component" value="Unassembled WGS sequence"/>
</dbReference>
<gene>
    <name evidence="1" type="primary">sixA</name>
    <name evidence="1" type="ORF">CWI84_05480</name>
</gene>
<dbReference type="GO" id="GO:0005737">
    <property type="term" value="C:cytoplasm"/>
    <property type="evidence" value="ECO:0007669"/>
    <property type="project" value="InterPro"/>
</dbReference>
<organism evidence="1 2">
    <name type="scientific">Idiomarina tyrosinivorans</name>
    <dbReference type="NCBI Taxonomy" id="1445662"/>
    <lineage>
        <taxon>Bacteria</taxon>
        <taxon>Pseudomonadati</taxon>
        <taxon>Pseudomonadota</taxon>
        <taxon>Gammaproteobacteria</taxon>
        <taxon>Alteromonadales</taxon>
        <taxon>Idiomarinaceae</taxon>
        <taxon>Idiomarina</taxon>
    </lineage>
</organism>
<dbReference type="SUPFAM" id="SSF53254">
    <property type="entry name" value="Phosphoglycerate mutase-like"/>
    <property type="match status" value="1"/>
</dbReference>
<dbReference type="InterPro" id="IPR004449">
    <property type="entry name" value="SixA"/>
</dbReference>
<reference evidence="1 2" key="1">
    <citation type="journal article" date="2011" name="Front. Microbiol.">
        <title>Genomic signatures of strain selection and enhancement in Bacillus atrophaeus var. globigii, a historical biowarfare simulant.</title>
        <authorList>
            <person name="Gibbons H.S."/>
            <person name="Broomall S.M."/>
            <person name="McNew L.A."/>
            <person name="Daligault H."/>
            <person name="Chapman C."/>
            <person name="Bruce D."/>
            <person name="Karavis M."/>
            <person name="Krepps M."/>
            <person name="McGregor P.A."/>
            <person name="Hong C."/>
            <person name="Park K.H."/>
            <person name="Akmal A."/>
            <person name="Feldman A."/>
            <person name="Lin J.S."/>
            <person name="Chang W.E."/>
            <person name="Higgs B.W."/>
            <person name="Demirev P."/>
            <person name="Lindquist J."/>
            <person name="Liem A."/>
            <person name="Fochler E."/>
            <person name="Read T.D."/>
            <person name="Tapia R."/>
            <person name="Johnson S."/>
            <person name="Bishop-Lilly K.A."/>
            <person name="Detter C."/>
            <person name="Han C."/>
            <person name="Sozhamannan S."/>
            <person name="Rosenzweig C.N."/>
            <person name="Skowronski E.W."/>
        </authorList>
    </citation>
    <scope>NUCLEOTIDE SEQUENCE [LARGE SCALE GENOMIC DNA]</scope>
    <source>
        <strain evidence="1 2">CC-PW-9</strain>
    </source>
</reference>
<dbReference type="InterPro" id="IPR029033">
    <property type="entry name" value="His_PPase_superfam"/>
</dbReference>
<dbReference type="NCBIfam" id="TIGR00249">
    <property type="entry name" value="sixA"/>
    <property type="match status" value="1"/>
</dbReference>
<evidence type="ECO:0000313" key="1">
    <source>
        <dbReference type="EMBL" id="RUO80509.1"/>
    </source>
</evidence>